<dbReference type="KEGG" id="vbh:CMV30_11170"/>
<dbReference type="SUPFAM" id="SSF48208">
    <property type="entry name" value="Six-hairpin glycosidases"/>
    <property type="match status" value="1"/>
</dbReference>
<dbReference type="Pfam" id="PF13385">
    <property type="entry name" value="Laminin_G_3"/>
    <property type="match status" value="1"/>
</dbReference>
<feature type="chain" id="PRO_5012561289" evidence="1">
    <location>
        <begin position="21"/>
        <end position="979"/>
    </location>
</feature>
<evidence type="ECO:0000259" key="2">
    <source>
        <dbReference type="Pfam" id="PF14498"/>
    </source>
</evidence>
<dbReference type="Gene3D" id="2.60.40.1180">
    <property type="entry name" value="Golgi alpha-mannosidase II"/>
    <property type="match status" value="1"/>
</dbReference>
<dbReference type="GO" id="GO:0004560">
    <property type="term" value="F:alpha-L-fucosidase activity"/>
    <property type="evidence" value="ECO:0007669"/>
    <property type="project" value="TreeGrafter"/>
</dbReference>
<dbReference type="OrthoDB" id="9802600at2"/>
<name>A0A290Q746_9BACT</name>
<feature type="domain" description="Glycosyl hydrolase family 95 catalytic" evidence="4">
    <location>
        <begin position="501"/>
        <end position="898"/>
    </location>
</feature>
<dbReference type="InterPro" id="IPR013320">
    <property type="entry name" value="ConA-like_dom_sf"/>
</dbReference>
<dbReference type="RefSeq" id="WP_096056101.1">
    <property type="nucleotide sequence ID" value="NZ_CP023344.1"/>
</dbReference>
<feature type="domain" description="Alpha fucosidase A-like C-terminal" evidence="3">
    <location>
        <begin position="900"/>
        <end position="964"/>
    </location>
</feature>
<dbReference type="GO" id="GO:0005975">
    <property type="term" value="P:carbohydrate metabolic process"/>
    <property type="evidence" value="ECO:0007669"/>
    <property type="project" value="InterPro"/>
</dbReference>
<dbReference type="AlphaFoldDB" id="A0A290Q746"/>
<dbReference type="PANTHER" id="PTHR31084:SF0">
    <property type="entry name" value="ALPHA-L-FUCOSIDASE 2"/>
    <property type="match status" value="1"/>
</dbReference>
<evidence type="ECO:0000259" key="3">
    <source>
        <dbReference type="Pfam" id="PF21307"/>
    </source>
</evidence>
<dbReference type="InterPro" id="IPR012341">
    <property type="entry name" value="6hp_glycosidase-like_sf"/>
</dbReference>
<dbReference type="Gene3D" id="2.60.120.200">
    <property type="match status" value="1"/>
</dbReference>
<dbReference type="InterPro" id="IPR054363">
    <property type="entry name" value="GH95_cat"/>
</dbReference>
<reference evidence="5 6" key="1">
    <citation type="submission" date="2017-09" db="EMBL/GenBank/DDBJ databases">
        <title>Complete genome sequence of Verrucomicrobial strain HZ-65, isolated from freshwater.</title>
        <authorList>
            <person name="Choi A."/>
        </authorList>
    </citation>
    <scope>NUCLEOTIDE SEQUENCE [LARGE SCALE GENOMIC DNA]</scope>
    <source>
        <strain evidence="5 6">HZ-65</strain>
    </source>
</reference>
<evidence type="ECO:0000259" key="4">
    <source>
        <dbReference type="Pfam" id="PF22124"/>
    </source>
</evidence>
<dbReference type="InterPro" id="IPR013780">
    <property type="entry name" value="Glyco_hydro_b"/>
</dbReference>
<organism evidence="5 6">
    <name type="scientific">Nibricoccus aquaticus</name>
    <dbReference type="NCBI Taxonomy" id="2576891"/>
    <lineage>
        <taxon>Bacteria</taxon>
        <taxon>Pseudomonadati</taxon>
        <taxon>Verrucomicrobiota</taxon>
        <taxon>Opitutia</taxon>
        <taxon>Opitutales</taxon>
        <taxon>Opitutaceae</taxon>
        <taxon>Nibricoccus</taxon>
    </lineage>
</organism>
<sequence>MRRLPLLAFLASLLFASTHAAVTTTPGLRFGDDTPFYEISTTELRFARAQSIELWLTPAADNPAGAFVIDLFGPATLLGPSLRMGAQGKIEYHTSAPLVCTSPEPLPTDRPTHVVGVFSSPDKVAALYINGKRVAAFTPTKDKVLAPTEGMPLRVGADQDGNNRFQGKIHSLAVYRRVLTDDEVAQAFNGTTPATGLAAAWDFPSAATNRIPSRDNLFTLVAPPALTASTAQAPAGDLNLWYRRPAREWVEALPLGNGRLGAMVYGGIERERIQLNDDTIWSGAPYDPANPEAPDAIRKARELVFAGKREETEALLTKHALGLPSRMVQYQTLGSVMIDFADEKDRAVTNYRRSLDLDSAVATTTFTRGSVTYTREVFSSAPDQVVAIRLTADKPGSLNFSATWATPFPDAVVAVENNLLTLSGQGSEWNSKPGAIRFKGLLRALNDGGSVKVADGKITVTAANSVTLLASSGTNFINYQDLSADPVARATRDLSGAETQSYADLRARHIADHQSLFRRVSLDLGRTADSALPTDERIKKFTGANDPALPALQFQYGRYLLIACSRPGNQPANLQGMWNDALTAAWGGKYTININTEMNYWPAEVTNLSETAEPLFQLIRDISVTGAHTAKVMYQARGWVTHHNTDLWRATAPVDSAGTGVWPTGGAWLSTHLWEHYLFTGDKKFLADVYPIFKGAAEFFIDTLVPQPKTGWLVTNPSHSPEHEGTVPGPTMDLGIVRDVFNQAAKSSEILGLDPEFRAQVLATSAKLAPFQIGRYGQLQEWLDDRDREKNNHRHTSHLYPLYPSALITPETPELFAAAKKSLDGRGLQSTGWGMAWRVNLWARALDGDTAHQVLVLLLTPPKGGTQGGGAYPNLFDAHPPFQIDGNFGTTSGIAEMLLQSHRDGFIDLLPALPAAWPTGSVKGLRARGGFEVDIAWKDGKLTSATVRSLLGNPVKLRHAGTIKELTLSKDTSTTWNGR</sequence>
<dbReference type="InterPro" id="IPR008928">
    <property type="entry name" value="6-hairpin_glycosidase_sf"/>
</dbReference>
<dbReference type="InterPro" id="IPR027414">
    <property type="entry name" value="GH95_N_dom"/>
</dbReference>
<feature type="signal peptide" evidence="1">
    <location>
        <begin position="1"/>
        <end position="20"/>
    </location>
</feature>
<evidence type="ECO:0000256" key="1">
    <source>
        <dbReference type="SAM" id="SignalP"/>
    </source>
</evidence>
<evidence type="ECO:0000313" key="5">
    <source>
        <dbReference type="EMBL" id="ATC64469.1"/>
    </source>
</evidence>
<dbReference type="SUPFAM" id="SSF49899">
    <property type="entry name" value="Concanavalin A-like lectins/glucanases"/>
    <property type="match status" value="1"/>
</dbReference>
<dbReference type="Pfam" id="PF22124">
    <property type="entry name" value="Glyco_hydro_95_cat"/>
    <property type="match status" value="1"/>
</dbReference>
<proteinExistence type="predicted"/>
<gene>
    <name evidence="5" type="ORF">CMV30_11170</name>
</gene>
<dbReference type="Pfam" id="PF14498">
    <property type="entry name" value="Glyco_hyd_65N_2"/>
    <property type="match status" value="1"/>
</dbReference>
<dbReference type="InterPro" id="IPR049053">
    <property type="entry name" value="AFCA-like_C"/>
</dbReference>
<dbReference type="Proteomes" id="UP000217265">
    <property type="component" value="Chromosome"/>
</dbReference>
<dbReference type="EMBL" id="CP023344">
    <property type="protein sequence ID" value="ATC64469.1"/>
    <property type="molecule type" value="Genomic_DNA"/>
</dbReference>
<protein>
    <submittedName>
        <fullName evidence="5">Uncharacterized protein</fullName>
    </submittedName>
</protein>
<accession>A0A290Q746</accession>
<dbReference type="Gene3D" id="1.50.10.10">
    <property type="match status" value="1"/>
</dbReference>
<dbReference type="PANTHER" id="PTHR31084">
    <property type="entry name" value="ALPHA-L-FUCOSIDASE 2"/>
    <property type="match status" value="1"/>
</dbReference>
<evidence type="ECO:0000313" key="6">
    <source>
        <dbReference type="Proteomes" id="UP000217265"/>
    </source>
</evidence>
<feature type="domain" description="Glycosyl hydrolase family 95 N-terminal" evidence="2">
    <location>
        <begin position="240"/>
        <end position="478"/>
    </location>
</feature>
<keyword evidence="1" id="KW-0732">Signal</keyword>
<dbReference type="Pfam" id="PF21307">
    <property type="entry name" value="Glyco_hydro_95_C"/>
    <property type="match status" value="1"/>
</dbReference>
<dbReference type="Gene3D" id="2.70.98.50">
    <property type="entry name" value="putative glycoside hydrolase family protein from bacillus halodurans"/>
    <property type="match status" value="1"/>
</dbReference>
<keyword evidence="6" id="KW-1185">Reference proteome</keyword>